<sequence length="301" mass="34045">MVNYHMAILSEEEHSDGELPTTAKDLKQARREERFKKALQDSLGYKPITETGFIRPPAIPKNRRSDHSTRCRTINRTHQHDFLSARYLRIISLTHRYLSYHHPLLFPNENSVRASEKEISTKVKVDYNAESTKKLGIIFESILICFKKLWDGCPSLQFTTHPNINHTLLLEFLESSKDFSSLVPSLGIPAAYLFTKIDKPNEALKAIIPALIHSGSPRIRKIIEEAIMSSPDPKRSAQGLVEDVIELESKDDRVHLKTVLLHLGISSHSLDSAAAALAEPFSWSSYILLALSSIDQSRIKI</sequence>
<accession>A0A2S4W527</accession>
<dbReference type="AlphaFoldDB" id="A0A2S4W527"/>
<dbReference type="VEuPathDB" id="FungiDB:PSTT_00952"/>
<gene>
    <name evidence="1" type="ORF">PSTT_00952</name>
</gene>
<organism evidence="1 2">
    <name type="scientific">Puccinia striiformis</name>
    <dbReference type="NCBI Taxonomy" id="27350"/>
    <lineage>
        <taxon>Eukaryota</taxon>
        <taxon>Fungi</taxon>
        <taxon>Dikarya</taxon>
        <taxon>Basidiomycota</taxon>
        <taxon>Pucciniomycotina</taxon>
        <taxon>Pucciniomycetes</taxon>
        <taxon>Pucciniales</taxon>
        <taxon>Pucciniaceae</taxon>
        <taxon>Puccinia</taxon>
    </lineage>
</organism>
<keyword evidence="2" id="KW-1185">Reference proteome</keyword>
<dbReference type="Proteomes" id="UP000239156">
    <property type="component" value="Unassembled WGS sequence"/>
</dbReference>
<reference evidence="1" key="1">
    <citation type="submission" date="2017-12" db="EMBL/GenBank/DDBJ databases">
        <title>Gene loss provides genomic basis for host adaptation in cereal stripe rust fungi.</title>
        <authorList>
            <person name="Xia C."/>
        </authorList>
    </citation>
    <scope>NUCLEOTIDE SEQUENCE [LARGE SCALE GENOMIC DNA]</scope>
    <source>
        <strain evidence="1">93-210</strain>
    </source>
</reference>
<evidence type="ECO:0000313" key="2">
    <source>
        <dbReference type="Proteomes" id="UP000239156"/>
    </source>
</evidence>
<evidence type="ECO:0000313" key="1">
    <source>
        <dbReference type="EMBL" id="POW16826.1"/>
    </source>
</evidence>
<proteinExistence type="predicted"/>
<name>A0A2S4W527_9BASI</name>
<dbReference type="VEuPathDB" id="FungiDB:PSHT_05020"/>
<dbReference type="EMBL" id="PKSL01000005">
    <property type="protein sequence ID" value="POW16826.1"/>
    <property type="molecule type" value="Genomic_DNA"/>
</dbReference>
<protein>
    <submittedName>
        <fullName evidence="1">Uncharacterized protein</fullName>
    </submittedName>
</protein>
<comment type="caution">
    <text evidence="1">The sequence shown here is derived from an EMBL/GenBank/DDBJ whole genome shotgun (WGS) entry which is preliminary data.</text>
</comment>